<dbReference type="GO" id="GO:0034314">
    <property type="term" value="P:Arp2/3 complex-mediated actin nucleation"/>
    <property type="evidence" value="ECO:0007669"/>
    <property type="project" value="InterPro"/>
</dbReference>
<name>A0A2K6BC81_MACNE</name>
<evidence type="ECO:0000256" key="1">
    <source>
        <dbReference type="ARBA" id="ARBA00004123"/>
    </source>
</evidence>
<dbReference type="SUPFAM" id="SSF50978">
    <property type="entry name" value="WD40 repeat-like"/>
    <property type="match status" value="1"/>
</dbReference>
<dbReference type="PIRSF" id="PIRSF038093">
    <property type="entry name" value="ARP2/3_su1"/>
    <property type="match status" value="1"/>
</dbReference>
<keyword evidence="9" id="KW-0539">Nucleus</keyword>
<evidence type="ECO:0000256" key="2">
    <source>
        <dbReference type="ARBA" id="ARBA00004245"/>
    </source>
</evidence>
<keyword evidence="5" id="KW-0853">WD repeat</keyword>
<evidence type="ECO:0000256" key="6">
    <source>
        <dbReference type="ARBA" id="ARBA00022737"/>
    </source>
</evidence>
<accession>A0A2K6BC81</accession>
<dbReference type="Pfam" id="PF00400">
    <property type="entry name" value="WD40"/>
    <property type="match status" value="1"/>
</dbReference>
<proteinExistence type="inferred from homology"/>
<dbReference type="GeneTree" id="ENSGT00950000183183"/>
<reference evidence="10" key="2">
    <citation type="submission" date="2025-09" db="UniProtKB">
        <authorList>
            <consortium name="Ensembl"/>
        </authorList>
    </citation>
    <scope>IDENTIFICATION</scope>
</reference>
<dbReference type="GO" id="GO:0005885">
    <property type="term" value="C:Arp2/3 protein complex"/>
    <property type="evidence" value="ECO:0007669"/>
    <property type="project" value="InterPro"/>
</dbReference>
<dbReference type="GO" id="GO:0005634">
    <property type="term" value="C:nucleus"/>
    <property type="evidence" value="ECO:0007669"/>
    <property type="project" value="UniProtKB-SubCell"/>
</dbReference>
<dbReference type="InterPro" id="IPR001680">
    <property type="entry name" value="WD40_rpt"/>
</dbReference>
<protein>
    <recommendedName>
        <fullName evidence="12">Actin related protein 2/3 complex subunit 1A</fullName>
    </recommendedName>
</protein>
<dbReference type="InterPro" id="IPR036322">
    <property type="entry name" value="WD40_repeat_dom_sf"/>
</dbReference>
<dbReference type="Proteomes" id="UP000233120">
    <property type="component" value="Unassembled WGS sequence"/>
</dbReference>
<dbReference type="InterPro" id="IPR017383">
    <property type="entry name" value="ARPC1"/>
</dbReference>
<reference evidence="10" key="1">
    <citation type="submission" date="2025-08" db="UniProtKB">
        <authorList>
            <consortium name="Ensembl"/>
        </authorList>
    </citation>
    <scope>IDENTIFICATION</scope>
</reference>
<organism evidence="10 11">
    <name type="scientific">Macaca nemestrina</name>
    <name type="common">Pig-tailed macaque</name>
    <dbReference type="NCBI Taxonomy" id="9545"/>
    <lineage>
        <taxon>Eukaryota</taxon>
        <taxon>Metazoa</taxon>
        <taxon>Chordata</taxon>
        <taxon>Craniata</taxon>
        <taxon>Vertebrata</taxon>
        <taxon>Euteleostomi</taxon>
        <taxon>Mammalia</taxon>
        <taxon>Eutheria</taxon>
        <taxon>Euarchontoglires</taxon>
        <taxon>Primates</taxon>
        <taxon>Haplorrhini</taxon>
        <taxon>Catarrhini</taxon>
        <taxon>Cercopithecidae</taxon>
        <taxon>Cercopithecinae</taxon>
        <taxon>Macaca</taxon>
    </lineage>
</organism>
<dbReference type="PANTHER" id="PTHR10709">
    <property type="entry name" value="ACTIN-RELATED PROTEIN 2/3 COMPLEX SUBUNIT 1"/>
    <property type="match status" value="1"/>
</dbReference>
<evidence type="ECO:0000256" key="3">
    <source>
        <dbReference type="ARBA" id="ARBA00006260"/>
    </source>
</evidence>
<dbReference type="OMA" id="DHGCPTF"/>
<evidence type="ECO:0000256" key="8">
    <source>
        <dbReference type="ARBA" id="ARBA00023212"/>
    </source>
</evidence>
<evidence type="ECO:0008006" key="12">
    <source>
        <dbReference type="Google" id="ProtNLM"/>
    </source>
</evidence>
<dbReference type="Gene3D" id="2.130.10.10">
    <property type="entry name" value="YVTN repeat-like/Quinoprotein amine dehydrogenase"/>
    <property type="match status" value="1"/>
</dbReference>
<comment type="similarity">
    <text evidence="3">Belongs to the WD repeat ARPC1 family.</text>
</comment>
<dbReference type="STRING" id="9545.ENSMNEP00000009016"/>
<evidence type="ECO:0000313" key="11">
    <source>
        <dbReference type="Proteomes" id="UP000233120"/>
    </source>
</evidence>
<dbReference type="FunFam" id="2.130.10.10:FF:000030">
    <property type="entry name" value="Actin-related protein 2/3 complex subunit"/>
    <property type="match status" value="1"/>
</dbReference>
<dbReference type="Ensembl" id="ENSMNET00000033186.1">
    <property type="protein sequence ID" value="ENSMNEP00000009016.1"/>
    <property type="gene ID" value="ENSMNEG00000028956.1"/>
</dbReference>
<dbReference type="PANTHER" id="PTHR10709:SF11">
    <property type="entry name" value="ACTIN-RELATED PROTEIN 2_3 COMPLEX SUBUNIT 1A"/>
    <property type="match status" value="1"/>
</dbReference>
<keyword evidence="4" id="KW-0963">Cytoplasm</keyword>
<keyword evidence="7" id="KW-0009">Actin-binding</keyword>
<keyword evidence="6" id="KW-0677">Repeat</keyword>
<evidence type="ECO:0000256" key="9">
    <source>
        <dbReference type="ARBA" id="ARBA00023242"/>
    </source>
</evidence>
<dbReference type="GO" id="GO:0051015">
    <property type="term" value="F:actin filament binding"/>
    <property type="evidence" value="ECO:0007669"/>
    <property type="project" value="TreeGrafter"/>
</dbReference>
<keyword evidence="11" id="KW-1185">Reference proteome</keyword>
<keyword evidence="8" id="KW-0206">Cytoskeleton</keyword>
<evidence type="ECO:0000256" key="5">
    <source>
        <dbReference type="ARBA" id="ARBA00022574"/>
    </source>
</evidence>
<comment type="subcellular location">
    <subcellularLocation>
        <location evidence="2">Cytoplasm</location>
        <location evidence="2">Cytoskeleton</location>
    </subcellularLocation>
    <subcellularLocation>
        <location evidence="1">Nucleus</location>
    </subcellularLocation>
</comment>
<dbReference type="InterPro" id="IPR015943">
    <property type="entry name" value="WD40/YVTN_repeat-like_dom_sf"/>
</dbReference>
<dbReference type="SMART" id="SM00320">
    <property type="entry name" value="WD40"/>
    <property type="match status" value="4"/>
</dbReference>
<dbReference type="AlphaFoldDB" id="A0A2K6BC81"/>
<evidence type="ECO:0000256" key="4">
    <source>
        <dbReference type="ARBA" id="ARBA00022490"/>
    </source>
</evidence>
<evidence type="ECO:0000256" key="7">
    <source>
        <dbReference type="ARBA" id="ARBA00023203"/>
    </source>
</evidence>
<sequence length="345" mass="38626">MSLHWFLLESITCQVWNRDRTQIALSQNNHEVHIYKKYGSQWVKAYELSEHNGHITGIDWVPKSNRIVTYGVDRDAYVRSQKDGAWKPTLMILRINRAAAFVKWSPLENKFAVGSGARLISVSSKHVKKPMRSTILSLDWHPNNVLLAAGSCDFKCRVFSAYIKEVDEKPVSMPWGSKMPFGQLMSEFGGSGTGGWVHGVSFSASRSRLAWVSHDSTVSVADASKSVQVSTLRTEFLLLLSVSLVSDNSVVAAGHACCPVLFNYDDHGCPTFISKLDIPKQHSTATTEDGNMALETPHQDSITQVSIYEVDKQDCRKFCTTGIDEAMTIWDFKTLEFSIQVLRIM</sequence>
<evidence type="ECO:0000313" key="10">
    <source>
        <dbReference type="Ensembl" id="ENSMNEP00000009016.1"/>
    </source>
</evidence>